<evidence type="ECO:0000313" key="2">
    <source>
        <dbReference type="Proteomes" id="UP000324222"/>
    </source>
</evidence>
<dbReference type="EMBL" id="VSRR010000097">
    <property type="protein sequence ID" value="MPC10030.1"/>
    <property type="molecule type" value="Genomic_DNA"/>
</dbReference>
<accession>A0A5B7CKX2</accession>
<proteinExistence type="predicted"/>
<organism evidence="1 2">
    <name type="scientific">Portunus trituberculatus</name>
    <name type="common">Swimming crab</name>
    <name type="synonym">Neptunus trituberculatus</name>
    <dbReference type="NCBI Taxonomy" id="210409"/>
    <lineage>
        <taxon>Eukaryota</taxon>
        <taxon>Metazoa</taxon>
        <taxon>Ecdysozoa</taxon>
        <taxon>Arthropoda</taxon>
        <taxon>Crustacea</taxon>
        <taxon>Multicrustacea</taxon>
        <taxon>Malacostraca</taxon>
        <taxon>Eumalacostraca</taxon>
        <taxon>Eucarida</taxon>
        <taxon>Decapoda</taxon>
        <taxon>Pleocyemata</taxon>
        <taxon>Brachyura</taxon>
        <taxon>Eubrachyura</taxon>
        <taxon>Portunoidea</taxon>
        <taxon>Portunidae</taxon>
        <taxon>Portuninae</taxon>
        <taxon>Portunus</taxon>
    </lineage>
</organism>
<protein>
    <submittedName>
        <fullName evidence="1">Uncharacterized protein</fullName>
    </submittedName>
</protein>
<name>A0A5B7CKX2_PORTR</name>
<dbReference type="Proteomes" id="UP000324222">
    <property type="component" value="Unassembled WGS sequence"/>
</dbReference>
<evidence type="ECO:0000313" key="1">
    <source>
        <dbReference type="EMBL" id="MPC10030.1"/>
    </source>
</evidence>
<sequence length="67" mass="7346">MPLSGGDARLGGFWVITLADLHSNVEESPEWCSNSRRGSGCLKVTPLVMCEREWGEAAITGRLRQTL</sequence>
<comment type="caution">
    <text evidence="1">The sequence shown here is derived from an EMBL/GenBank/DDBJ whole genome shotgun (WGS) entry which is preliminary data.</text>
</comment>
<keyword evidence="2" id="KW-1185">Reference proteome</keyword>
<gene>
    <name evidence="1" type="ORF">E2C01_002655</name>
</gene>
<dbReference type="AlphaFoldDB" id="A0A5B7CKX2"/>
<reference evidence="1 2" key="1">
    <citation type="submission" date="2019-05" db="EMBL/GenBank/DDBJ databases">
        <title>Another draft genome of Portunus trituberculatus and its Hox gene families provides insights of decapod evolution.</title>
        <authorList>
            <person name="Jeong J.-H."/>
            <person name="Song I."/>
            <person name="Kim S."/>
            <person name="Choi T."/>
            <person name="Kim D."/>
            <person name="Ryu S."/>
            <person name="Kim W."/>
        </authorList>
    </citation>
    <scope>NUCLEOTIDE SEQUENCE [LARGE SCALE GENOMIC DNA]</scope>
    <source>
        <tissue evidence="1">Muscle</tissue>
    </source>
</reference>